<dbReference type="GO" id="GO:0016020">
    <property type="term" value="C:membrane"/>
    <property type="evidence" value="ECO:0007669"/>
    <property type="project" value="InterPro"/>
</dbReference>
<evidence type="ECO:0000313" key="7">
    <source>
        <dbReference type="EMBL" id="PNY04008.1"/>
    </source>
</evidence>
<comment type="caution">
    <text evidence="7">The sequence shown here is derived from an EMBL/GenBank/DDBJ whole genome shotgun (WGS) entry which is preliminary data.</text>
</comment>
<organism evidence="7 8">
    <name type="scientific">Trifolium pratense</name>
    <name type="common">Red clover</name>
    <dbReference type="NCBI Taxonomy" id="57577"/>
    <lineage>
        <taxon>Eukaryota</taxon>
        <taxon>Viridiplantae</taxon>
        <taxon>Streptophyta</taxon>
        <taxon>Embryophyta</taxon>
        <taxon>Tracheophyta</taxon>
        <taxon>Spermatophyta</taxon>
        <taxon>Magnoliopsida</taxon>
        <taxon>eudicotyledons</taxon>
        <taxon>Gunneridae</taxon>
        <taxon>Pentapetalae</taxon>
        <taxon>rosids</taxon>
        <taxon>fabids</taxon>
        <taxon>Fabales</taxon>
        <taxon>Fabaceae</taxon>
        <taxon>Papilionoideae</taxon>
        <taxon>50 kb inversion clade</taxon>
        <taxon>NPAAA clade</taxon>
        <taxon>Hologalegina</taxon>
        <taxon>IRL clade</taxon>
        <taxon>Trifolieae</taxon>
        <taxon>Trifolium</taxon>
    </lineage>
</organism>
<evidence type="ECO:0000313" key="8">
    <source>
        <dbReference type="Proteomes" id="UP000236291"/>
    </source>
</evidence>
<dbReference type="PANTHER" id="PTHR47926">
    <property type="entry name" value="PENTATRICOPEPTIDE REPEAT-CONTAINING PROTEIN"/>
    <property type="match status" value="1"/>
</dbReference>
<dbReference type="Proteomes" id="UP000236291">
    <property type="component" value="Unassembled WGS sequence"/>
</dbReference>
<dbReference type="Pfam" id="PF00892">
    <property type="entry name" value="EamA"/>
    <property type="match status" value="1"/>
</dbReference>
<feature type="repeat" description="PPR" evidence="4">
    <location>
        <begin position="188"/>
        <end position="222"/>
    </location>
</feature>
<sequence>MASSCWCSTTITAVTTTTHRYSFTSTNGPSVNGTLKESSSTDILPLLYSSISAKKNTDNKKLKKQRKWETQKSKNIFSYPQPKPTPLLIHQQPYPQTKIQALEQVLNDLEASLEKGIKIDTEIYASLLETCYRFGAIQHGIRLHRLIPPTLVHRNVGISSKLVRLYASFGYMDDAHDLFDQMTKRDVYAFPWNSLISGYAQLGLYDDAIALYFQMVEEGVEPDLFTFPRVLKVCGGIGLVQVGEEVHRHVVRSGFGKDGFVLNALVDMYSKCGDIVKARKIFNKMPFRDSVSWNSMLTAYVRHGVEVEAMNIFRQMLLEGEKPDFFSISAILTGMSSLDAGVQIHGWVIRQGVEWSLSIANSLIVMYSKHGKLDKARSIFNLMPERDVISWNSIISAHRKHPEAITYFEKMEEAGEVPDKITFVSLISACAHLGLIEKAYGIIVGGMGSEAAGPTLWGALLYACFLHGNHMVIGGLPIVAFAILNNGPAVVGILKITVQVLYWHASTSTFFGSVTCYCMFFCGANRGSLTKLSSLTFLTSMFTSTFGFMYLGETFSPVQLVGAIITVATLYIVNFRKNYILSFPLVLST</sequence>
<reference evidence="7 8" key="1">
    <citation type="journal article" date="2014" name="Am. J. Bot.">
        <title>Genome assembly and annotation for red clover (Trifolium pratense; Fabaceae).</title>
        <authorList>
            <person name="Istvanek J."/>
            <person name="Jaros M."/>
            <person name="Krenek A."/>
            <person name="Repkova J."/>
        </authorList>
    </citation>
    <scope>NUCLEOTIDE SEQUENCE [LARGE SCALE GENOMIC DNA]</scope>
    <source>
        <strain evidence="8">cv. Tatra</strain>
        <tissue evidence="7">Young leaves</tissue>
    </source>
</reference>
<keyword evidence="5" id="KW-1133">Transmembrane helix</keyword>
<dbReference type="FunFam" id="1.25.40.10:FF:000729">
    <property type="entry name" value="Pentatricopeptide repeat-containing protein At4g25270, chloroplastic"/>
    <property type="match status" value="1"/>
</dbReference>
<comment type="subcellular location">
    <subcellularLocation>
        <location evidence="1">Membrane</location>
        <topology evidence="1">Multi-pass membrane protein</topology>
    </subcellularLocation>
</comment>
<feature type="transmembrane region" description="Helical" evidence="5">
    <location>
        <begin position="557"/>
        <end position="575"/>
    </location>
</feature>
<evidence type="ECO:0000256" key="4">
    <source>
        <dbReference type="PROSITE-ProRule" id="PRU00708"/>
    </source>
</evidence>
<protein>
    <submittedName>
        <fullName evidence="7">Pentatricopeptide repeat-containing protein chloroplastic-like</fullName>
    </submittedName>
</protein>
<evidence type="ECO:0000256" key="5">
    <source>
        <dbReference type="SAM" id="Phobius"/>
    </source>
</evidence>
<dbReference type="InterPro" id="IPR046960">
    <property type="entry name" value="PPR_At4g14850-like_plant"/>
</dbReference>
<feature type="domain" description="EamA" evidence="6">
    <location>
        <begin position="468"/>
        <end position="574"/>
    </location>
</feature>
<evidence type="ECO:0000256" key="1">
    <source>
        <dbReference type="ARBA" id="ARBA00004141"/>
    </source>
</evidence>
<gene>
    <name evidence="7" type="ORF">L195_g000419</name>
</gene>
<feature type="transmembrane region" description="Helical" evidence="5">
    <location>
        <begin position="439"/>
        <end position="465"/>
    </location>
</feature>
<evidence type="ECO:0000259" key="6">
    <source>
        <dbReference type="Pfam" id="PF00892"/>
    </source>
</evidence>
<dbReference type="Gene3D" id="1.25.40.10">
    <property type="entry name" value="Tetratricopeptide repeat domain"/>
    <property type="match status" value="3"/>
</dbReference>
<dbReference type="EMBL" id="ASHM01000143">
    <property type="protein sequence ID" value="PNY04008.1"/>
    <property type="molecule type" value="Genomic_DNA"/>
</dbReference>
<keyword evidence="3" id="KW-0677">Repeat</keyword>
<feature type="repeat" description="PPR" evidence="4">
    <location>
        <begin position="258"/>
        <end position="288"/>
    </location>
</feature>
<dbReference type="SUPFAM" id="SSF103481">
    <property type="entry name" value="Multidrug resistance efflux transporter EmrE"/>
    <property type="match status" value="1"/>
</dbReference>
<dbReference type="STRING" id="57577.A0A2K3NLT0"/>
<feature type="transmembrane region" description="Helical" evidence="5">
    <location>
        <begin position="472"/>
        <end position="494"/>
    </location>
</feature>
<name>A0A2K3NLT0_TRIPR</name>
<dbReference type="AlphaFoldDB" id="A0A2K3NLT0"/>
<dbReference type="FunFam" id="1.25.40.10:FF:000285">
    <property type="entry name" value="Pentatricopeptide repeat-containing protein, chloroplastic"/>
    <property type="match status" value="1"/>
</dbReference>
<feature type="repeat" description="PPR" evidence="4">
    <location>
        <begin position="356"/>
        <end position="390"/>
    </location>
</feature>
<dbReference type="Pfam" id="PF13041">
    <property type="entry name" value="PPR_2"/>
    <property type="match status" value="2"/>
</dbReference>
<dbReference type="InterPro" id="IPR011990">
    <property type="entry name" value="TPR-like_helical_dom_sf"/>
</dbReference>
<dbReference type="NCBIfam" id="TIGR00756">
    <property type="entry name" value="PPR"/>
    <property type="match status" value="4"/>
</dbReference>
<keyword evidence="5" id="KW-0472">Membrane</keyword>
<feature type="transmembrane region" description="Helical" evidence="5">
    <location>
        <begin position="532"/>
        <end position="551"/>
    </location>
</feature>
<dbReference type="GO" id="GO:0009451">
    <property type="term" value="P:RNA modification"/>
    <property type="evidence" value="ECO:0007669"/>
    <property type="project" value="InterPro"/>
</dbReference>
<keyword evidence="5" id="KW-0812">Transmembrane</keyword>
<dbReference type="GO" id="GO:0003723">
    <property type="term" value="F:RNA binding"/>
    <property type="evidence" value="ECO:0007669"/>
    <property type="project" value="InterPro"/>
</dbReference>
<feature type="transmembrane region" description="Helical" evidence="5">
    <location>
        <begin position="500"/>
        <end position="520"/>
    </location>
</feature>
<accession>A0A2K3NLT0</accession>
<dbReference type="PANTHER" id="PTHR47926:SF515">
    <property type="entry name" value="UMP-CMP KINASE"/>
    <property type="match status" value="1"/>
</dbReference>
<comment type="similarity">
    <text evidence="2">Belongs to the drug/metabolite transporter (DMT) superfamily. Plant drug/metabolite exporter (P-DME) (TC 2.A.7.4) family.</text>
</comment>
<dbReference type="InterPro" id="IPR002885">
    <property type="entry name" value="PPR_rpt"/>
</dbReference>
<evidence type="ECO:0000256" key="3">
    <source>
        <dbReference type="ARBA" id="ARBA00022737"/>
    </source>
</evidence>
<evidence type="ECO:0000256" key="2">
    <source>
        <dbReference type="ARBA" id="ARBA00007635"/>
    </source>
</evidence>
<dbReference type="FunFam" id="1.25.40.10:FF:000031">
    <property type="entry name" value="Pentatricopeptide repeat-containing protein mitochondrial"/>
    <property type="match status" value="1"/>
</dbReference>
<dbReference type="InterPro" id="IPR000620">
    <property type="entry name" value="EamA_dom"/>
</dbReference>
<proteinExistence type="inferred from homology"/>
<dbReference type="InterPro" id="IPR037185">
    <property type="entry name" value="EmrE-like"/>
</dbReference>
<dbReference type="Pfam" id="PF01535">
    <property type="entry name" value="PPR"/>
    <property type="match status" value="5"/>
</dbReference>
<reference evidence="7 8" key="2">
    <citation type="journal article" date="2017" name="Front. Plant Sci.">
        <title>Gene Classification and Mining of Molecular Markers Useful in Red Clover (Trifolium pratense) Breeding.</title>
        <authorList>
            <person name="Istvanek J."/>
            <person name="Dluhosova J."/>
            <person name="Dluhos P."/>
            <person name="Patkova L."/>
            <person name="Nedelnik J."/>
            <person name="Repkova J."/>
        </authorList>
    </citation>
    <scope>NUCLEOTIDE SEQUENCE [LARGE SCALE GENOMIC DNA]</scope>
    <source>
        <strain evidence="8">cv. Tatra</strain>
        <tissue evidence="7">Young leaves</tissue>
    </source>
</reference>
<feature type="repeat" description="PPR" evidence="4">
    <location>
        <begin position="289"/>
        <end position="323"/>
    </location>
</feature>
<dbReference type="PROSITE" id="PS51375">
    <property type="entry name" value="PPR"/>
    <property type="match status" value="4"/>
</dbReference>